<keyword evidence="5" id="KW-1185">Reference proteome</keyword>
<dbReference type="GO" id="GO:0003747">
    <property type="term" value="F:translation release factor activity"/>
    <property type="evidence" value="ECO:0007669"/>
    <property type="project" value="InterPro"/>
</dbReference>
<dbReference type="Pfam" id="PF00472">
    <property type="entry name" value="RF-1"/>
    <property type="match status" value="1"/>
</dbReference>
<dbReference type="EMBL" id="SWDB01000002">
    <property type="protein sequence ID" value="TKB47694.1"/>
    <property type="molecule type" value="Genomic_DNA"/>
</dbReference>
<evidence type="ECO:0000256" key="1">
    <source>
        <dbReference type="ARBA" id="ARBA00010835"/>
    </source>
</evidence>
<dbReference type="NCBIfam" id="NF006718">
    <property type="entry name" value="PRK09256.1"/>
    <property type="match status" value="1"/>
</dbReference>
<dbReference type="EC" id="3.1.1.29" evidence="4"/>
<dbReference type="InterPro" id="IPR045853">
    <property type="entry name" value="Pep_chain_release_fac_I_sf"/>
</dbReference>
<dbReference type="RefSeq" id="WP_136734142.1">
    <property type="nucleotide sequence ID" value="NZ_SWDB01000002.1"/>
</dbReference>
<reference evidence="4 5" key="1">
    <citation type="submission" date="2019-04" db="EMBL/GenBank/DDBJ databases">
        <title>Thalassotalea guangxiensis sp. nov., isolated from sediment of the coastal wetland.</title>
        <authorList>
            <person name="Zheng S."/>
            <person name="Zhang D."/>
        </authorList>
    </citation>
    <scope>NUCLEOTIDE SEQUENCE [LARGE SCALE GENOMIC DNA]</scope>
    <source>
        <strain evidence="4 5">ZS-4</strain>
    </source>
</reference>
<dbReference type="AlphaFoldDB" id="A0A4V5NWP6"/>
<dbReference type="PROSITE" id="PS00745">
    <property type="entry name" value="RF_PROK_I"/>
    <property type="match status" value="1"/>
</dbReference>
<comment type="similarity">
    <text evidence="1">Belongs to the prokaryotic/mitochondrial release factor family.</text>
</comment>
<gene>
    <name evidence="4" type="ORF">E8M12_00675</name>
</gene>
<comment type="caution">
    <text evidence="4">The sequence shown here is derived from an EMBL/GenBank/DDBJ whole genome shotgun (WGS) entry which is preliminary data.</text>
</comment>
<dbReference type="GO" id="GO:0043022">
    <property type="term" value="F:ribosome binding"/>
    <property type="evidence" value="ECO:0007669"/>
    <property type="project" value="TreeGrafter"/>
</dbReference>
<evidence type="ECO:0000313" key="4">
    <source>
        <dbReference type="EMBL" id="TKB47694.1"/>
    </source>
</evidence>
<dbReference type="Gene3D" id="3.30.160.20">
    <property type="match status" value="1"/>
</dbReference>
<dbReference type="GO" id="GO:0072344">
    <property type="term" value="P:rescue of stalled ribosome"/>
    <property type="evidence" value="ECO:0007669"/>
    <property type="project" value="TreeGrafter"/>
</dbReference>
<organism evidence="4 5">
    <name type="scientific">Thalassotalea mangrovi</name>
    <dbReference type="NCBI Taxonomy" id="2572245"/>
    <lineage>
        <taxon>Bacteria</taxon>
        <taxon>Pseudomonadati</taxon>
        <taxon>Pseudomonadota</taxon>
        <taxon>Gammaproteobacteria</taxon>
        <taxon>Alteromonadales</taxon>
        <taxon>Colwelliaceae</taxon>
        <taxon>Thalassotalea</taxon>
    </lineage>
</organism>
<dbReference type="Proteomes" id="UP000307999">
    <property type="component" value="Unassembled WGS sequence"/>
</dbReference>
<proteinExistence type="inferred from homology"/>
<feature type="domain" description="Prokaryotic-type class I peptide chain release factors" evidence="3">
    <location>
        <begin position="24"/>
        <end position="40"/>
    </location>
</feature>
<dbReference type="PANTHER" id="PTHR47814">
    <property type="entry name" value="PEPTIDYL-TRNA HYDROLASE ARFB"/>
    <property type="match status" value="1"/>
</dbReference>
<evidence type="ECO:0000313" key="5">
    <source>
        <dbReference type="Proteomes" id="UP000307999"/>
    </source>
</evidence>
<accession>A0A4V5NWP6</accession>
<dbReference type="InterPro" id="IPR000352">
    <property type="entry name" value="Pep_chain_release_fac_I"/>
</dbReference>
<protein>
    <submittedName>
        <fullName evidence="4">Aminoacyl-tRNA hydrolase</fullName>
        <ecNumber evidence="4">3.1.1.29</ecNumber>
    </submittedName>
</protein>
<dbReference type="GO" id="GO:0004045">
    <property type="term" value="F:peptidyl-tRNA hydrolase activity"/>
    <property type="evidence" value="ECO:0007669"/>
    <property type="project" value="UniProtKB-EC"/>
</dbReference>
<dbReference type="PANTHER" id="PTHR47814:SF1">
    <property type="entry name" value="PEPTIDYL-TRNA HYDROLASE ARFB"/>
    <property type="match status" value="1"/>
</dbReference>
<dbReference type="SUPFAM" id="SSF75620">
    <property type="entry name" value="Release factor"/>
    <property type="match status" value="1"/>
</dbReference>
<dbReference type="OrthoDB" id="9815709at2"/>
<evidence type="ECO:0000256" key="2">
    <source>
        <dbReference type="SAM" id="MobiDB-lite"/>
    </source>
</evidence>
<name>A0A4V5NWP6_9GAMM</name>
<keyword evidence="4" id="KW-0378">Hydrolase</keyword>
<sequence length="140" mass="15884">MIPVSKNHPDFLIDELDLQFTAIRSQGAGGQNVNKVATAIHLRYDISTANLPEKYRQKLLALTDHRITKDGVVIIKSQEHRTQEMNKAAAIERLIEVLLPASKEVKKRRPTKPSKAARAKRMDKKNQRGNLKANRAKIRI</sequence>
<evidence type="ECO:0000259" key="3">
    <source>
        <dbReference type="PROSITE" id="PS00745"/>
    </source>
</evidence>
<feature type="region of interest" description="Disordered" evidence="2">
    <location>
        <begin position="105"/>
        <end position="140"/>
    </location>
</feature>
<feature type="compositionally biased region" description="Basic residues" evidence="2">
    <location>
        <begin position="105"/>
        <end position="123"/>
    </location>
</feature>